<proteinExistence type="predicted"/>
<evidence type="ECO:0000256" key="7">
    <source>
        <dbReference type="SAM" id="MobiDB-lite"/>
    </source>
</evidence>
<keyword evidence="2" id="KW-0963">Cytoplasm</keyword>
<dbReference type="PANTHER" id="PTHR44281">
    <property type="entry name" value="SPINDLE ASSEMBLY ABNORMAL PROTEIN 6 HOMOLOG"/>
    <property type="match status" value="1"/>
</dbReference>
<feature type="compositionally biased region" description="Polar residues" evidence="7">
    <location>
        <begin position="604"/>
        <end position="618"/>
    </location>
</feature>
<evidence type="ECO:0000256" key="3">
    <source>
        <dbReference type="ARBA" id="ARBA00023054"/>
    </source>
</evidence>
<sequence length="749" mass="83283">MFFVETRMGYSQRHLVVFEESECTKSRQLTVTFKFDNRLSDCSNKAVLVRLSDEDDLYFLYTVSISDKDFINIKAQQGLLVDFDGFSQKVVDLLELCRQEENNNTAKYVLKFSRVFENGRKIGMLRIVEATNFKYLTHLSLNLFPADDELLKTYLVEQLKNLRLQSTLRCNDLEETLKRTTSHLAKTEQILTQTQKEFQDYRSEAESRENTMVTSYEAKLGRLEKTLSMTIASFETSATAEKNTALESMERMRSEFQAKLSTSEQEVMRLSKEQTQLLASLSNVKEKLQVSCEKNASLVGEISVLRSKLDLSEKTNHDQASTVTRLESRVNALESELSNKNNLLSKTQDLLSAEQEQKTCLQDQLQRQLRHLEKVEKALEKESEEVNKANEIIRRLQNEVKSHHTKSKLRGQVAAEQERLLSSKETELQDIHNELERVKSDLKAARDSADSLNSQLKSKCDELAEAQRTIKTNENIISWLNRQISESQMGQMQQRLKTSGFPTPIPPLPNGNGRLFSPAFGTGMSAGWQTAGSRLTNNLTGSTQTGITPGASSVLGTSSRPASSVPVAFAGLSSTGTSTVPTSALRQVPESEYEMGYKKSVKTVESGNSNSLKSTEANPCNLPAPVTKSTPLHGDHMITSKAYPSDGPGRSVRTTTATTTASAGDMSSRLPAYLPSVLTLRSQTNQNQATTSAVPRVPYPDRISQEAGRPTAATTTSACSGPDESERTVHQQSLSSAYFPKPVGVQSQR</sequence>
<dbReference type="CDD" id="cd10142">
    <property type="entry name" value="HD_SAS6_N"/>
    <property type="match status" value="1"/>
</dbReference>
<evidence type="ECO:0000313" key="10">
    <source>
        <dbReference type="Proteomes" id="UP000230066"/>
    </source>
</evidence>
<evidence type="ECO:0000313" key="9">
    <source>
        <dbReference type="EMBL" id="THD24995.1"/>
    </source>
</evidence>
<dbReference type="SUPFAM" id="SSF57997">
    <property type="entry name" value="Tropomyosin"/>
    <property type="match status" value="1"/>
</dbReference>
<dbReference type="GO" id="GO:0005813">
    <property type="term" value="C:centrosome"/>
    <property type="evidence" value="ECO:0007669"/>
    <property type="project" value="UniProtKB-SubCell"/>
</dbReference>
<feature type="coiled-coil region" evidence="6">
    <location>
        <begin position="246"/>
        <end position="273"/>
    </location>
</feature>
<accession>A0A4E0RE95</accession>
<dbReference type="InterPro" id="IPR038558">
    <property type="entry name" value="SAS-6_N_sf"/>
</dbReference>
<protein>
    <submittedName>
        <fullName evidence="9">Spindle assembly abnormal protein 6</fullName>
    </submittedName>
</protein>
<evidence type="ECO:0000256" key="2">
    <source>
        <dbReference type="ARBA" id="ARBA00022490"/>
    </source>
</evidence>
<evidence type="ECO:0000256" key="6">
    <source>
        <dbReference type="SAM" id="Coils"/>
    </source>
</evidence>
<evidence type="ECO:0000259" key="8">
    <source>
        <dbReference type="Pfam" id="PF16531"/>
    </source>
</evidence>
<feature type="region of interest" description="Disordered" evidence="7">
    <location>
        <begin position="604"/>
        <end position="667"/>
    </location>
</feature>
<evidence type="ECO:0000256" key="1">
    <source>
        <dbReference type="ARBA" id="ARBA00004300"/>
    </source>
</evidence>
<dbReference type="InterPro" id="IPR032396">
    <property type="entry name" value="SAS-6_N"/>
</dbReference>
<keyword evidence="4" id="KW-0206">Cytoskeleton</keyword>
<dbReference type="Proteomes" id="UP000230066">
    <property type="component" value="Unassembled WGS sequence"/>
</dbReference>
<name>A0A4E0RE95_FASHE</name>
<feature type="region of interest" description="Disordered" evidence="7">
    <location>
        <begin position="683"/>
        <end position="749"/>
    </location>
</feature>
<comment type="subcellular location">
    <subcellularLocation>
        <location evidence="1">Cytoplasm</location>
        <location evidence="1">Cytoskeleton</location>
        <location evidence="1">Microtubule organizing center</location>
        <location evidence="1">Centrosome</location>
    </subcellularLocation>
</comment>
<feature type="compositionally biased region" description="Polar residues" evidence="7">
    <location>
        <begin position="683"/>
        <end position="693"/>
    </location>
</feature>
<comment type="caution">
    <text evidence="9">The sequence shown here is derived from an EMBL/GenBank/DDBJ whole genome shotgun (WGS) entry which is preliminary data.</text>
</comment>
<organism evidence="9 10">
    <name type="scientific">Fasciola hepatica</name>
    <name type="common">Liver fluke</name>
    <dbReference type="NCBI Taxonomy" id="6192"/>
    <lineage>
        <taxon>Eukaryota</taxon>
        <taxon>Metazoa</taxon>
        <taxon>Spiralia</taxon>
        <taxon>Lophotrochozoa</taxon>
        <taxon>Platyhelminthes</taxon>
        <taxon>Trematoda</taxon>
        <taxon>Digenea</taxon>
        <taxon>Plagiorchiida</taxon>
        <taxon>Echinostomata</taxon>
        <taxon>Echinostomatoidea</taxon>
        <taxon>Fasciolidae</taxon>
        <taxon>Fasciola</taxon>
    </lineage>
</organism>
<feature type="coiled-coil region" evidence="6">
    <location>
        <begin position="323"/>
        <end position="469"/>
    </location>
</feature>
<keyword evidence="3 6" id="KW-0175">Coiled coil</keyword>
<evidence type="ECO:0000256" key="4">
    <source>
        <dbReference type="ARBA" id="ARBA00023212"/>
    </source>
</evidence>
<keyword evidence="5" id="KW-0131">Cell cycle</keyword>
<keyword evidence="10" id="KW-1185">Reference proteome</keyword>
<dbReference type="Gene3D" id="2.170.210.20">
    <property type="entry name" value="Spindle assembly abnormal protein 6, N-terminal domain"/>
    <property type="match status" value="1"/>
</dbReference>
<reference evidence="9" key="1">
    <citation type="submission" date="2019-03" db="EMBL/GenBank/DDBJ databases">
        <title>Improved annotation for the trematode Fasciola hepatica.</title>
        <authorList>
            <person name="Choi Y.-J."/>
            <person name="Martin J."/>
            <person name="Mitreva M."/>
        </authorList>
    </citation>
    <scope>NUCLEOTIDE SEQUENCE [LARGE SCALE GENOMIC DNA]</scope>
</reference>
<feature type="domain" description="Spindle assembly abnormal protein 6 N-terminal" evidence="8">
    <location>
        <begin position="18"/>
        <end position="143"/>
    </location>
</feature>
<feature type="coiled-coil region" evidence="6">
    <location>
        <begin position="156"/>
        <end position="204"/>
    </location>
</feature>
<dbReference type="AlphaFoldDB" id="A0A4E0RE95"/>
<dbReference type="Pfam" id="PF16531">
    <property type="entry name" value="SAS-6_N"/>
    <property type="match status" value="1"/>
</dbReference>
<gene>
    <name evidence="9" type="ORF">D915_004129</name>
</gene>
<dbReference type="PANTHER" id="PTHR44281:SF2">
    <property type="entry name" value="SPINDLE ASSEMBLY ABNORMAL PROTEIN 6 HOMOLOG"/>
    <property type="match status" value="1"/>
</dbReference>
<dbReference type="EMBL" id="JXXN02001337">
    <property type="protein sequence ID" value="THD24995.1"/>
    <property type="molecule type" value="Genomic_DNA"/>
</dbReference>
<evidence type="ECO:0000256" key="5">
    <source>
        <dbReference type="ARBA" id="ARBA00023306"/>
    </source>
</evidence>